<keyword evidence="5 12" id="KW-0819">tRNA processing</keyword>
<feature type="compositionally biased region" description="Low complexity" evidence="13">
    <location>
        <begin position="691"/>
        <end position="711"/>
    </location>
</feature>
<comment type="caution">
    <text evidence="14">The sequence shown here is derived from an EMBL/GenBank/DDBJ whole genome shotgun (WGS) entry which is preliminary data.</text>
</comment>
<keyword evidence="3 12" id="KW-0808">Transferase</keyword>
<proteinExistence type="inferred from homology"/>
<organism evidence="14 15">
    <name type="scientific">Penicillium ucsense</name>
    <dbReference type="NCBI Taxonomy" id="2839758"/>
    <lineage>
        <taxon>Eukaryota</taxon>
        <taxon>Fungi</taxon>
        <taxon>Dikarya</taxon>
        <taxon>Ascomycota</taxon>
        <taxon>Pezizomycotina</taxon>
        <taxon>Eurotiomycetes</taxon>
        <taxon>Eurotiomycetidae</taxon>
        <taxon>Eurotiales</taxon>
        <taxon>Aspergillaceae</taxon>
        <taxon>Penicillium</taxon>
    </lineage>
</organism>
<feature type="compositionally biased region" description="Low complexity" evidence="13">
    <location>
        <begin position="475"/>
        <end position="489"/>
    </location>
</feature>
<feature type="compositionally biased region" description="Polar residues" evidence="13">
    <location>
        <begin position="490"/>
        <end position="508"/>
    </location>
</feature>
<evidence type="ECO:0000256" key="11">
    <source>
        <dbReference type="ARBA" id="ARBA00083299"/>
    </source>
</evidence>
<evidence type="ECO:0000313" key="15">
    <source>
        <dbReference type="Proteomes" id="UP000631181"/>
    </source>
</evidence>
<dbReference type="AlphaFoldDB" id="A0A8J8VZX5"/>
<dbReference type="Gene3D" id="3.30.56.70">
    <property type="entry name" value="N2,N2-dimethylguanosine tRNA methyltransferase, C-terminal domain"/>
    <property type="match status" value="1"/>
</dbReference>
<protein>
    <recommendedName>
        <fullName evidence="7">tRNA (guanine(26)-N(2))-dimethyltransferase</fullName>
        <ecNumber evidence="7">2.1.1.216</ecNumber>
    </recommendedName>
    <alternativeName>
        <fullName evidence="10">tRNA 2,2-dimethylguanosine-26 methyltransferase</fullName>
    </alternativeName>
    <alternativeName>
        <fullName evidence="9">tRNA(guanine-26,N(2)-N(2)) methyltransferase</fullName>
    </alternativeName>
    <alternativeName>
        <fullName evidence="11">tRNA(m(2,2)G26)dimethyltransferase</fullName>
    </alternativeName>
</protein>
<dbReference type="CDD" id="cd02440">
    <property type="entry name" value="AdoMet_MTases"/>
    <property type="match status" value="1"/>
</dbReference>
<evidence type="ECO:0000256" key="12">
    <source>
        <dbReference type="PROSITE-ProRule" id="PRU00958"/>
    </source>
</evidence>
<dbReference type="PANTHER" id="PTHR10631">
    <property type="entry name" value="N 2 ,N 2 -DIMETHYLGUANOSINE TRNA METHYLTRANSFERASE"/>
    <property type="match status" value="1"/>
</dbReference>
<evidence type="ECO:0000256" key="6">
    <source>
        <dbReference type="ARBA" id="ARBA00022884"/>
    </source>
</evidence>
<dbReference type="Proteomes" id="UP000631181">
    <property type="component" value="Unassembled WGS sequence"/>
</dbReference>
<dbReference type="GO" id="GO:0002940">
    <property type="term" value="P:tRNA N2-guanine methylation"/>
    <property type="evidence" value="ECO:0007669"/>
    <property type="project" value="TreeGrafter"/>
</dbReference>
<dbReference type="InterPro" id="IPR002905">
    <property type="entry name" value="Trm1"/>
</dbReference>
<evidence type="ECO:0000256" key="1">
    <source>
        <dbReference type="ARBA" id="ARBA00022555"/>
    </source>
</evidence>
<feature type="compositionally biased region" description="Basic and acidic residues" evidence="13">
    <location>
        <begin position="82"/>
        <end position="91"/>
    </location>
</feature>
<evidence type="ECO:0000256" key="4">
    <source>
        <dbReference type="ARBA" id="ARBA00022691"/>
    </source>
</evidence>
<dbReference type="EC" id="2.1.1.216" evidence="7"/>
<evidence type="ECO:0000313" key="14">
    <source>
        <dbReference type="EMBL" id="KAF7713543.1"/>
    </source>
</evidence>
<keyword evidence="1 12" id="KW-0820">tRNA-binding</keyword>
<reference evidence="14" key="1">
    <citation type="journal article" date="2020" name="Front. Microbiol.">
        <title>Gene regulatory networks of Penicillium echinulatum 2HH and Penicillium oxalicum 114-2 inferred by a computational biology approach.</title>
        <authorList>
            <person name="Lenz A.R."/>
            <person name="Galan-Vasquez E."/>
            <person name="Balbinot E."/>
            <person name="De Abreu F.P."/>
            <person name="De Oliveira N.S."/>
            <person name="Da Rosa L.O."/>
            <person name="De Avila E Silva S."/>
            <person name="Camassola M."/>
            <person name="Dillon A.J.P."/>
            <person name="Perez-Rueda E."/>
        </authorList>
    </citation>
    <scope>NUCLEOTIDE SEQUENCE</scope>
    <source>
        <strain evidence="14">S1M29</strain>
    </source>
</reference>
<feature type="compositionally biased region" description="Low complexity" evidence="13">
    <location>
        <begin position="141"/>
        <end position="165"/>
    </location>
</feature>
<name>A0A8J8VZX5_9EURO</name>
<evidence type="ECO:0000256" key="8">
    <source>
        <dbReference type="ARBA" id="ARBA00051897"/>
    </source>
</evidence>
<dbReference type="FunFam" id="3.30.56.70:FF:000001">
    <property type="entry name" value="tRNA (guanine(26)-N(2))-dimethyltransferase"/>
    <property type="match status" value="1"/>
</dbReference>
<accession>A0A8J8VZX5</accession>
<feature type="region of interest" description="Disordered" evidence="13">
    <location>
        <begin position="469"/>
        <end position="509"/>
    </location>
</feature>
<evidence type="ECO:0000256" key="2">
    <source>
        <dbReference type="ARBA" id="ARBA00022603"/>
    </source>
</evidence>
<comment type="catalytic activity">
    <reaction evidence="8">
        <text>guanosine(26) in tRNA + 2 S-adenosyl-L-methionine = N(2)-dimethylguanosine(26) in tRNA + 2 S-adenosyl-L-homocysteine + 2 H(+)</text>
        <dbReference type="Rhea" id="RHEA:43140"/>
        <dbReference type="Rhea" id="RHEA-COMP:10359"/>
        <dbReference type="Rhea" id="RHEA-COMP:10360"/>
        <dbReference type="ChEBI" id="CHEBI:15378"/>
        <dbReference type="ChEBI" id="CHEBI:57856"/>
        <dbReference type="ChEBI" id="CHEBI:59789"/>
        <dbReference type="ChEBI" id="CHEBI:74269"/>
        <dbReference type="ChEBI" id="CHEBI:74513"/>
        <dbReference type="EC" id="2.1.1.216"/>
    </reaction>
</comment>
<sequence length="769" mass="84050">METSPETTTSKLVQHGGVEYNVIKEGLAHILNPAAQEAASKGTRRDLSDKDESQSVFYNPIQQFNRDLSVLAIRAYSEHVADLRRQKADQKSKRRSAGNGSTAQGTKRKREDSPNEKSEKSARPEVTEETAVTDASLTESATTKPETAITTTTATTTTTTTMTPPSSSQFTVLDALSATGLRALRYASELPVVTKVVGNDLSESAIKSMKTNIAYNKLEDRIQPNLGDARAYMYRASGDPSRKFDVIDLDPYGTAAPFIDAALQAVKDGGLLCVTCTDAGVWASTGYAEKAFSLYGGNPVKGLHSHEAGLRLILNSLAMSAAKYGIAIEPLLSLSIDFYARVFVRVTRSPAQVKFLASNSMIVYNCDSGCGAWTIQPLAASREKLDRNGNPVYHFKLAQGPTANTYCEHCGLKTHLAGPMWAGPLHNPHFIQRILETLPKLDPEVYQTIPRIEGMLTTAMEEDLDLSPTLTKPSAQQQNQNQAQPQPQQTKESSNPENSTQSEPQQNEYPAIIPRINPALHEPYPFYFSLSALSKVLHCSTVPQDEFRGALRSVGYRSTRSHAKPNSIRTDAPWAVIWEIMREWVRQHSPVKESSLKPGTAGAAIMAKSRENLRKGSMAQPNPSGEDRQDPWLVQLKNDLLAAVQSGRDITDLVTKVEASLYRSGPRRSLVSPPQQQQQQQQQDSPEKDQPVSTTQPQPQTQPQPSSHPSTLNVKFDAALGREASAAHSKKRLVRYQINPRANWGPLNRAAIKLRSGGADEGASAGTSG</sequence>
<evidence type="ECO:0000256" key="10">
    <source>
        <dbReference type="ARBA" id="ARBA00082896"/>
    </source>
</evidence>
<feature type="region of interest" description="Disordered" evidence="13">
    <location>
        <begin position="664"/>
        <end position="735"/>
    </location>
</feature>
<dbReference type="Pfam" id="PF02005">
    <property type="entry name" value="TRM"/>
    <property type="match status" value="2"/>
</dbReference>
<dbReference type="PROSITE" id="PS51626">
    <property type="entry name" value="SAM_MT_TRM1"/>
    <property type="match status" value="1"/>
</dbReference>
<dbReference type="Gene3D" id="3.40.50.150">
    <property type="entry name" value="Vaccinia Virus protein VP39"/>
    <property type="match status" value="1"/>
</dbReference>
<dbReference type="InterPro" id="IPR042296">
    <property type="entry name" value="tRNA_met_Trm1_C"/>
</dbReference>
<dbReference type="PANTHER" id="PTHR10631:SF3">
    <property type="entry name" value="TRNA (GUANINE(26)-N(2))-DIMETHYLTRANSFERASE"/>
    <property type="match status" value="1"/>
</dbReference>
<dbReference type="OrthoDB" id="6349953at2759"/>
<feature type="compositionally biased region" description="Basic and acidic residues" evidence="13">
    <location>
        <begin position="109"/>
        <end position="126"/>
    </location>
</feature>
<evidence type="ECO:0000256" key="13">
    <source>
        <dbReference type="SAM" id="MobiDB-lite"/>
    </source>
</evidence>
<evidence type="ECO:0000256" key="3">
    <source>
        <dbReference type="ARBA" id="ARBA00022679"/>
    </source>
</evidence>
<dbReference type="EMBL" id="WIWV01000114">
    <property type="protein sequence ID" value="KAF7713543.1"/>
    <property type="molecule type" value="Genomic_DNA"/>
</dbReference>
<evidence type="ECO:0000256" key="7">
    <source>
        <dbReference type="ARBA" id="ARBA00039099"/>
    </source>
</evidence>
<dbReference type="GO" id="GO:0005634">
    <property type="term" value="C:nucleus"/>
    <property type="evidence" value="ECO:0007669"/>
    <property type="project" value="TreeGrafter"/>
</dbReference>
<dbReference type="InterPro" id="IPR029063">
    <property type="entry name" value="SAM-dependent_MTases_sf"/>
</dbReference>
<gene>
    <name evidence="14" type="ORF">PECM_000934</name>
</gene>
<dbReference type="NCBIfam" id="TIGR00308">
    <property type="entry name" value="TRM1"/>
    <property type="match status" value="1"/>
</dbReference>
<evidence type="ECO:0000256" key="5">
    <source>
        <dbReference type="ARBA" id="ARBA00022694"/>
    </source>
</evidence>
<keyword evidence="2 12" id="KW-0489">Methyltransferase</keyword>
<dbReference type="SUPFAM" id="SSF53335">
    <property type="entry name" value="S-adenosyl-L-methionine-dependent methyltransferases"/>
    <property type="match status" value="1"/>
</dbReference>
<evidence type="ECO:0000256" key="9">
    <source>
        <dbReference type="ARBA" id="ARBA00077143"/>
    </source>
</evidence>
<dbReference type="GO" id="GO:0000049">
    <property type="term" value="F:tRNA binding"/>
    <property type="evidence" value="ECO:0007669"/>
    <property type="project" value="UniProtKB-UniRule"/>
</dbReference>
<keyword evidence="6 12" id="KW-0694">RNA-binding</keyword>
<feature type="region of interest" description="Disordered" evidence="13">
    <location>
        <begin position="82"/>
        <end position="168"/>
    </location>
</feature>
<keyword evidence="4 12" id="KW-0949">S-adenosyl-L-methionine</keyword>
<comment type="similarity">
    <text evidence="12">Belongs to the class I-like SAM-binding methyltransferase superfamily. Trm1 family.</text>
</comment>
<dbReference type="GO" id="GO:0160104">
    <property type="term" value="F:tRNA (guanine(26)-N2)-dimethyltransferase activity"/>
    <property type="evidence" value="ECO:0007669"/>
    <property type="project" value="UniProtKB-EC"/>
</dbReference>
<keyword evidence="15" id="KW-1185">Reference proteome</keyword>